<dbReference type="SMR" id="A0A832T1E2"/>
<feature type="domain" description="Tr-type G" evidence="1">
    <location>
        <begin position="6"/>
        <end position="150"/>
    </location>
</feature>
<dbReference type="CDD" id="cd00882">
    <property type="entry name" value="Ras_like_GTPase"/>
    <property type="match status" value="1"/>
</dbReference>
<evidence type="ECO:0000313" key="3">
    <source>
        <dbReference type="Proteomes" id="UP000645676"/>
    </source>
</evidence>
<protein>
    <submittedName>
        <fullName evidence="2">GTP-binding protein</fullName>
    </submittedName>
</protein>
<dbReference type="RefSeq" id="WP_010870857.1">
    <property type="nucleotide sequence ID" value="NC_000909.1"/>
</dbReference>
<dbReference type="NCBIfam" id="TIGR00231">
    <property type="entry name" value="small_GTP"/>
    <property type="match status" value="1"/>
</dbReference>
<proteinExistence type="predicted"/>
<dbReference type="PRINTS" id="PR00449">
    <property type="entry name" value="RASTRNSFRMNG"/>
</dbReference>
<dbReference type="PANTHER" id="PTHR42708:SF1">
    <property type="entry name" value="GLIDING MOTILITY PROTEIN MGLA"/>
    <property type="match status" value="1"/>
</dbReference>
<dbReference type="OMA" id="RFEFMRE"/>
<dbReference type="EMBL" id="DUJR01000015">
    <property type="protein sequence ID" value="HII59531.1"/>
    <property type="molecule type" value="Genomic_DNA"/>
</dbReference>
<accession>A0A832T1E2</accession>
<organism evidence="2 3">
    <name type="scientific">Methanocaldococcus jannaschii</name>
    <dbReference type="NCBI Taxonomy" id="2190"/>
    <lineage>
        <taxon>Archaea</taxon>
        <taxon>Methanobacteriati</taxon>
        <taxon>Methanobacteriota</taxon>
        <taxon>Methanomada group</taxon>
        <taxon>Methanococci</taxon>
        <taxon>Methanococcales</taxon>
        <taxon>Methanocaldococcaceae</taxon>
        <taxon>Methanocaldococcus</taxon>
    </lineage>
</organism>
<evidence type="ECO:0000259" key="1">
    <source>
        <dbReference type="Pfam" id="PF00009"/>
    </source>
</evidence>
<gene>
    <name evidence="2" type="ORF">HA335_02950</name>
</gene>
<dbReference type="Pfam" id="PF00009">
    <property type="entry name" value="GTP_EFTU"/>
    <property type="match status" value="1"/>
</dbReference>
<dbReference type="GO" id="GO:0005525">
    <property type="term" value="F:GTP binding"/>
    <property type="evidence" value="ECO:0007669"/>
    <property type="project" value="InterPro"/>
</dbReference>
<dbReference type="InterPro" id="IPR016433">
    <property type="entry name" value="Small_GTPase_MJ1339"/>
</dbReference>
<comment type="caution">
    <text evidence="2">The sequence shown here is derived from an EMBL/GenBank/DDBJ whole genome shotgun (WGS) entry which is preliminary data.</text>
</comment>
<dbReference type="GO" id="GO:0003924">
    <property type="term" value="F:GTPase activity"/>
    <property type="evidence" value="ECO:0007669"/>
    <property type="project" value="InterPro"/>
</dbReference>
<dbReference type="PIRSF" id="PIRSF004882">
    <property type="entry name" value="GTP_bind_MJ1339_prd"/>
    <property type="match status" value="1"/>
</dbReference>
<dbReference type="InterPro" id="IPR027417">
    <property type="entry name" value="P-loop_NTPase"/>
</dbReference>
<dbReference type="SUPFAM" id="SSF52540">
    <property type="entry name" value="P-loop containing nucleoside triphosphate hydrolases"/>
    <property type="match status" value="1"/>
</dbReference>
<reference evidence="2" key="1">
    <citation type="journal article" date="2020" name="bioRxiv">
        <title>A rank-normalized archaeal taxonomy based on genome phylogeny resolves widespread incomplete and uneven classifications.</title>
        <authorList>
            <person name="Rinke C."/>
            <person name="Chuvochina M."/>
            <person name="Mussig A.J."/>
            <person name="Chaumeil P.-A."/>
            <person name="Waite D.W."/>
            <person name="Whitman W.B."/>
            <person name="Parks D.H."/>
            <person name="Hugenholtz P."/>
        </authorList>
    </citation>
    <scope>NUCLEOTIDE SEQUENCE</scope>
    <source>
        <strain evidence="2">UBA8849</strain>
    </source>
</reference>
<dbReference type="InterPro" id="IPR052705">
    <property type="entry name" value="Gliding_Motility_GTPase"/>
</dbReference>
<dbReference type="InterPro" id="IPR005225">
    <property type="entry name" value="Small_GTP-bd"/>
</dbReference>
<dbReference type="Gene3D" id="3.40.50.300">
    <property type="entry name" value="P-loop containing nucleotide triphosphate hydrolases"/>
    <property type="match status" value="1"/>
</dbReference>
<dbReference type="PANTHER" id="PTHR42708">
    <property type="entry name" value="ATP/GTP-BINDING PROTEIN-RELATED"/>
    <property type="match status" value="1"/>
</dbReference>
<evidence type="ECO:0000313" key="2">
    <source>
        <dbReference type="EMBL" id="HII59531.1"/>
    </source>
</evidence>
<dbReference type="Proteomes" id="UP000645676">
    <property type="component" value="Unassembled WGS sequence"/>
</dbReference>
<dbReference type="InterPro" id="IPR000795">
    <property type="entry name" value="T_Tr_GTP-bd_dom"/>
</dbReference>
<dbReference type="AlphaFoldDB" id="A0A832T1E2"/>
<name>A0A832T1E2_9EURY</name>
<sequence length="154" mass="17196">MKKDEVKVVVIGSSDVGKTTLMENLIDKIGKVEYKGITTAIDYGSLTIKDKKIHFFGTPGQKRFEFMRELALKGTNFALVVLDASKGITKEDEEIIKLLESKKIPYGIFINKTDVGDIDTSEVYNFCNPKFIVKGCAVKKDGLDELINKIMSHT</sequence>